<evidence type="ECO:0000259" key="1">
    <source>
        <dbReference type="Pfam" id="PF00246"/>
    </source>
</evidence>
<name>A0AA41Q5J4_9ACTN</name>
<gene>
    <name evidence="2" type="ORF">LZ495_32720</name>
</gene>
<dbReference type="Gene3D" id="3.40.630.10">
    <property type="entry name" value="Zn peptidases"/>
    <property type="match status" value="1"/>
</dbReference>
<protein>
    <submittedName>
        <fullName evidence="2">3-hydroxyacyl-CoA dehydrogenase</fullName>
    </submittedName>
</protein>
<evidence type="ECO:0000313" key="3">
    <source>
        <dbReference type="Proteomes" id="UP001165378"/>
    </source>
</evidence>
<accession>A0AA41Q5J4</accession>
<dbReference type="Proteomes" id="UP001165378">
    <property type="component" value="Unassembled WGS sequence"/>
</dbReference>
<organism evidence="2 3">
    <name type="scientific">Yinghuangia soli</name>
    <dbReference type="NCBI Taxonomy" id="2908204"/>
    <lineage>
        <taxon>Bacteria</taxon>
        <taxon>Bacillati</taxon>
        <taxon>Actinomycetota</taxon>
        <taxon>Actinomycetes</taxon>
        <taxon>Kitasatosporales</taxon>
        <taxon>Streptomycetaceae</taxon>
        <taxon>Yinghuangia</taxon>
    </lineage>
</organism>
<comment type="caution">
    <text evidence="2">The sequence shown here is derived from an EMBL/GenBank/DDBJ whole genome shotgun (WGS) entry which is preliminary data.</text>
</comment>
<dbReference type="Pfam" id="PF00246">
    <property type="entry name" value="Peptidase_M14"/>
    <property type="match status" value="1"/>
</dbReference>
<dbReference type="EMBL" id="JAKFHA010000028">
    <property type="protein sequence ID" value="MCF2531953.1"/>
    <property type="molecule type" value="Genomic_DNA"/>
</dbReference>
<sequence>MCVDELLKHARDLAEDRPSRCRWRRIGASRAGEPMGMLSVGRGSRAVLVVAGAHANETAAGVAALALARYVADAPEWTEGLDLTWHFVMCLDPDSARLHTVAPHADGQFFAYHRGFFRPVGHEQPELAPSIRAPGDVLPESQALISVIEELRPVVQISLHGIDVGGTWVQVTREIPGLAGPLAESADACGIPVERASFDTFFWPEAEPGVFVMPPPGEKERFDSHAEDAAASTWYLPNRLGGATALIEVPMWTSALVADLGVHPGAVDAVRTCVARLRERGGATARLLAGVSPRVPRGRVLEAAQVMSDLCPVLADDWCALAADCAAGALPPLTRAHITAIEAHSRRLPLRAAAMLLHHVEREGTGREGAGRGDAGGGVGAGVARGDARGAALRELHAETLGLVARWCDEHRSALRGRWLPVAQQVQHQANTALAVASLVAGAA</sequence>
<dbReference type="GO" id="GO:0004181">
    <property type="term" value="F:metallocarboxypeptidase activity"/>
    <property type="evidence" value="ECO:0007669"/>
    <property type="project" value="InterPro"/>
</dbReference>
<dbReference type="SUPFAM" id="SSF53187">
    <property type="entry name" value="Zn-dependent exopeptidases"/>
    <property type="match status" value="1"/>
</dbReference>
<feature type="domain" description="Peptidase M14" evidence="1">
    <location>
        <begin position="9"/>
        <end position="94"/>
    </location>
</feature>
<reference evidence="2" key="1">
    <citation type="submission" date="2022-01" db="EMBL/GenBank/DDBJ databases">
        <title>Genome-Based Taxonomic Classification of the Phylum Actinobacteria.</title>
        <authorList>
            <person name="Gao Y."/>
        </authorList>
    </citation>
    <scope>NUCLEOTIDE SEQUENCE</scope>
    <source>
        <strain evidence="2">KLBMP 8922</strain>
    </source>
</reference>
<proteinExistence type="predicted"/>
<keyword evidence="3" id="KW-1185">Reference proteome</keyword>
<evidence type="ECO:0000313" key="2">
    <source>
        <dbReference type="EMBL" id="MCF2531953.1"/>
    </source>
</evidence>
<dbReference type="GO" id="GO:0006508">
    <property type="term" value="P:proteolysis"/>
    <property type="evidence" value="ECO:0007669"/>
    <property type="project" value="InterPro"/>
</dbReference>
<dbReference type="AlphaFoldDB" id="A0AA41Q5J4"/>
<dbReference type="GO" id="GO:0008270">
    <property type="term" value="F:zinc ion binding"/>
    <property type="evidence" value="ECO:0007669"/>
    <property type="project" value="InterPro"/>
</dbReference>
<dbReference type="InterPro" id="IPR000834">
    <property type="entry name" value="Peptidase_M14"/>
</dbReference>